<dbReference type="EMBL" id="CP003615">
    <property type="protein sequence ID" value="AFZ10602.1"/>
    <property type="molecule type" value="Genomic_DNA"/>
</dbReference>
<dbReference type="KEGG" id="oni:Osc7112_6452"/>
<keyword evidence="1" id="KW-0614">Plasmid</keyword>
<proteinExistence type="predicted"/>
<accession>K9VSY9</accession>
<dbReference type="Proteomes" id="UP000010478">
    <property type="component" value="Plasmid pOSC7112.01"/>
</dbReference>
<evidence type="ECO:0000313" key="1">
    <source>
        <dbReference type="EMBL" id="AFZ10602.1"/>
    </source>
</evidence>
<name>K9VSY9_9CYAN</name>
<sequence>MPWSENLPDGCPPENAHPVAGSVYRFVDKDPPQLEDFLSWREMNPSEPCPKGLTECQTCGLSVFTTEEGVCTALRRKPFLREKKVALGHLSPDLDLGVIQNTPAKGTGKNHHTWWFPENTEAWKEFQIVTITCPNTE</sequence>
<dbReference type="OrthoDB" id="9182487at2"/>
<dbReference type="AlphaFoldDB" id="K9VSY9"/>
<reference evidence="1 2" key="1">
    <citation type="submission" date="2012-05" db="EMBL/GenBank/DDBJ databases">
        <title>Finished plasmid 1 of genome of Oscillatoria sp. PCC 7112.</title>
        <authorList>
            <consortium name="US DOE Joint Genome Institute"/>
            <person name="Gugger M."/>
            <person name="Coursin T."/>
            <person name="Rippka R."/>
            <person name="Tandeau De Marsac N."/>
            <person name="Huntemann M."/>
            <person name="Wei C.-L."/>
            <person name="Han J."/>
            <person name="Detter J.C."/>
            <person name="Han C."/>
            <person name="Tapia R."/>
            <person name="Davenport K."/>
            <person name="Daligault H."/>
            <person name="Erkkila T."/>
            <person name="Gu W."/>
            <person name="Munk A.C.C."/>
            <person name="Teshima H."/>
            <person name="Xu Y."/>
            <person name="Chain P."/>
            <person name="Chen A."/>
            <person name="Krypides N."/>
            <person name="Mavromatis K."/>
            <person name="Markowitz V."/>
            <person name="Szeto E."/>
            <person name="Ivanova N."/>
            <person name="Mikhailova N."/>
            <person name="Ovchinnikova G."/>
            <person name="Pagani I."/>
            <person name="Pati A."/>
            <person name="Goodwin L."/>
            <person name="Peters L."/>
            <person name="Pitluck S."/>
            <person name="Woyke T."/>
            <person name="Kerfeld C."/>
        </authorList>
    </citation>
    <scope>NUCLEOTIDE SEQUENCE [LARGE SCALE GENOMIC DNA]</scope>
    <source>
        <strain evidence="1 2">PCC 7112</strain>
        <plasmid evidence="1 2">pOSC7112.01</plasmid>
    </source>
</reference>
<protein>
    <submittedName>
        <fullName evidence="1">Uncharacterized protein</fullName>
    </submittedName>
</protein>
<evidence type="ECO:0000313" key="2">
    <source>
        <dbReference type="Proteomes" id="UP000010478"/>
    </source>
</evidence>
<organism evidence="1 2">
    <name type="scientific">Phormidium nigroviride PCC 7112</name>
    <dbReference type="NCBI Taxonomy" id="179408"/>
    <lineage>
        <taxon>Bacteria</taxon>
        <taxon>Bacillati</taxon>
        <taxon>Cyanobacteriota</taxon>
        <taxon>Cyanophyceae</taxon>
        <taxon>Oscillatoriophycideae</taxon>
        <taxon>Oscillatoriales</taxon>
        <taxon>Oscillatoriaceae</taxon>
        <taxon>Phormidium</taxon>
    </lineage>
</organism>
<keyword evidence="2" id="KW-1185">Reference proteome</keyword>
<dbReference type="HOGENOM" id="CLU_151798_0_0_3"/>
<geneLocation type="plasmid" evidence="1 2">
    <name>pOSC7112.01</name>
</geneLocation>
<dbReference type="RefSeq" id="WP_015211774.1">
    <property type="nucleotide sequence ID" value="NC_019763.1"/>
</dbReference>
<gene>
    <name evidence="1" type="ORF">Osc7112_6452</name>
</gene>